<evidence type="ECO:0000256" key="16">
    <source>
        <dbReference type="RuleBase" id="RU365029"/>
    </source>
</evidence>
<keyword evidence="12 16" id="KW-0411">Iron-sulfur</keyword>
<dbReference type="InterPro" id="IPR013697">
    <property type="entry name" value="DNA_pol_e_suA_C"/>
</dbReference>
<dbReference type="CDD" id="cd05779">
    <property type="entry name" value="DNA_polB_epsilon_exo"/>
    <property type="match status" value="1"/>
</dbReference>
<dbReference type="GO" id="GO:0006272">
    <property type="term" value="P:leading strand elongation"/>
    <property type="evidence" value="ECO:0007669"/>
    <property type="project" value="TreeGrafter"/>
</dbReference>
<dbReference type="Pfam" id="PF22634">
    <property type="entry name" value="POL2_thumb"/>
    <property type="match status" value="1"/>
</dbReference>
<dbReference type="GO" id="GO:0006297">
    <property type="term" value="P:nucleotide-excision repair, DNA gap filling"/>
    <property type="evidence" value="ECO:0007669"/>
    <property type="project" value="TreeGrafter"/>
</dbReference>
<dbReference type="SUPFAM" id="SSF53098">
    <property type="entry name" value="Ribonuclease H-like"/>
    <property type="match status" value="1"/>
</dbReference>
<dbReference type="SMART" id="SM01159">
    <property type="entry name" value="DUF1744"/>
    <property type="match status" value="1"/>
</dbReference>
<comment type="catalytic activity">
    <reaction evidence="15 16">
        <text>DNA(n) + a 2'-deoxyribonucleoside 5'-triphosphate = DNA(n+1) + diphosphate</text>
        <dbReference type="Rhea" id="RHEA:22508"/>
        <dbReference type="Rhea" id="RHEA-COMP:17339"/>
        <dbReference type="Rhea" id="RHEA-COMP:17340"/>
        <dbReference type="ChEBI" id="CHEBI:33019"/>
        <dbReference type="ChEBI" id="CHEBI:61560"/>
        <dbReference type="ChEBI" id="CHEBI:173112"/>
        <dbReference type="EC" id="2.7.7.7"/>
    </reaction>
</comment>
<dbReference type="STRING" id="286115.A0A507DQL3"/>
<feature type="compositionally biased region" description="Low complexity" evidence="17">
    <location>
        <begin position="74"/>
        <end position="89"/>
    </location>
</feature>
<feature type="domain" description="DNA polymerase epsilon catalytic subunit A C-terminal" evidence="18">
    <location>
        <begin position="1568"/>
        <end position="1962"/>
    </location>
</feature>
<sequence>MSTSIVNVRCLFTKLRYAIHRIPENSRSNERPSRHFAEVGLYDTAFASSSLSTSALPTFRQPATSVERRHVDRNSSNNTANNNSTINQNDDPFAPTQHDASMDGLIDKSLLLFVDIQQRDELDERMGFSRYAEGPEKLGWLVNMHPTLVKDSECPNGKDAVDLYFVEEDGGTFKSTVLYEPYFFIKCKEGTEPEVEDFLRRKFEQILLRVERVEKEDLKKPNHLLGHKSLYLKLTFWNTINMMSCRKPLLAAYGRNTRNPDAHETDDIFDSQHRKVSKNSKNPVDYITDLREYDIPYYVRTAIDTEIRVGLWYSVRALAGTIYIEPRSDLVKRPDPVVLAFDIETTKQPLKFPDSQTDSIMMISYMIDGQGFLITNREIVSEDIEDFEYSPTTEYEGLFTIFNEANERDTLSRFFEHIQQIKPHVFVTYNGDSFDWPFIQARAQFHGMDMKAEIGFVKKGEQFAAYNASHMDCFCWVQRDSYLPQGSQGLKAVTTAKLGYNPMELDPEDMTRFASEQPQTLAQYSVSDAVATYYLYMKYVNPFIFSLCNIIPMNPDEVLRRGSGTLCEALLMVQSYKANVIMPNKHRGEYGKFYHGHLLESETYVGGHVEALEAGVFRSDLPTSFHLHADAYDQLISEVDPALQFSLKVEGKIINLDDVVNYGEVKEQITAKLMDLRNKPIRTETPLIYHLDVAAMYPNIILTNRLQPDAIVDESTCASCDFNNGPESSCQRAMDWTWRGEFYPAKKSEYNMIVNQLRMEKAPSQPGRFGAETQNFADLPLFEQEALIKKRLTDYSKRVYTKTIEREQSDRTSVVCQRENPFYVNTVRQFRDRRYEYKVLHKQWKKNLDDALHEGSLTAADEAKKMVIVYDSLQLAHKCILNSFYGYVMRKGARWYSMEMAGIVCLTGARIIQLARARVEKLGRPLELDTDGIWCMLPSTFPENFSFKLNNGKSHTISYPGVMLNHLVHDKFTNHQYQELINGETLEYSIRSENSIFFEVDGPYRAMVLPASTEEDKLLKKRYAVFNDDGSLAELKGFEVKRRGELKLVKTFQSEIFGTFLRGDTLEECYQEVATVANRWLDIPYHKGGGLDDDELFDLISENRSMSKSLEEYGAQKSTSISTAKRLAEFLGENMVKDKGLNCKFVISSRPAGLPVSERAIPVAIFSAEENVKKHFLRKWLRDPILKDFDFRTILDWNYYLDRFGSVIQKIITIPAAMQHIANPVPRVKHPDWLHKRVAARDDNVKQYRITELFSKAKNQEEAYGVDMEDVITPSGNKITRAVPVVHKYSNNATNNNPDEMEAETEGPPSVEVDYSGWLQHQKKKWIRQRKERAHDRSLIERGLRPPRRENHPVNVGSFFKKRTEELLNAKWQVLQIAETDVPGQFRMWALVHGDLHAIQLNVPRVFYINSRVEESVVDRPGVTVEKRVRALPRSHVCHHLYEFMMSETFYQENAGTFANIFTHESVDAVYETQVPPLFRALIHVGCFTSVKKERIKSGKVLEDGFDALSDLKHEKNEGYLARSPLQYLYLYHANTGPRHVFGLFATASNKAVVTIVDPSNNKSSLPNLRRFHADALSSIQIGEDPLFLKHEELDVAVSIVTSEAQAKQQLNAAIRAYHDARRGPTMVLVQSPRSLQQISDGIPLISDFPSAIMPFHSRDHSIPPMDWQRPTCRKMISYLMAADDWIKQQVETSRFADVPFCNVESDPAIFLTDLILARRLTRRDMVLWVSLSRKPDLGGREQDYNVDELNEAAVLEVNVSGSYDTVCAEIEVYQLAKSTLLQSAGMVDGGPDMIDLAMGLNGGTDATAEGQLNAGLSRSLTDESQLSGRTVDELKALVQDWTMQAKRGDTWASTILDQLPRWLSNPESKLYDPSLQALIYGMMRKSYSSVVSDFKRLGSRVVYASFDRLIIATTKHTVPVASSYIEYIIGAISKSFEHLGLVPIQYYESLIWMDLYNWAGAVRPSVVGSEDDETAVLPDSSYKRSNTEETSDRKRDQSDRKSKTKIRNSKPHDSIAGMFDESDDNFAISDDENGRGRQGAQSESESSDSDSSSNNGKSSKSPTPAPIEDDEFGIEAKWNIQDYLPEALQEHFQRTIGTFVYLSTQHRKYVYSQNPLLQLRKRAKVIDDNTKTAADGMAAVGEKHGDSVHTPGKRRGSMNIEEDYDDEHDEMVTYLRNLVGKTLKRQLLDLVPELTKEYAHARMSGDEEMLGAWEFPSLPGSYLDLKKPLLEFVKSVCAVLQLETAVEREVRVLRRDLLNLIGEREFAESSTFANPCEAFRLPNQKMGAPQEISGCVRIVMQSMTRPPLNNNWWI</sequence>
<dbReference type="PANTHER" id="PTHR10670">
    <property type="entry name" value="DNA POLYMERASE EPSILON CATALYTIC SUBUNIT A"/>
    <property type="match status" value="1"/>
</dbReference>
<evidence type="ECO:0000256" key="13">
    <source>
        <dbReference type="ARBA" id="ARBA00023125"/>
    </source>
</evidence>
<keyword evidence="20" id="KW-1185">Reference proteome</keyword>
<evidence type="ECO:0000256" key="8">
    <source>
        <dbReference type="ARBA" id="ARBA00022771"/>
    </source>
</evidence>
<keyword evidence="3 16" id="KW-0004">4Fe-4S</keyword>
<dbReference type="GO" id="GO:0003887">
    <property type="term" value="F:DNA-directed DNA polymerase activity"/>
    <property type="evidence" value="ECO:0007669"/>
    <property type="project" value="UniProtKB-KW"/>
</dbReference>
<dbReference type="GO" id="GO:0051539">
    <property type="term" value="F:4 iron, 4 sulfur cluster binding"/>
    <property type="evidence" value="ECO:0007669"/>
    <property type="project" value="UniProtKB-KW"/>
</dbReference>
<keyword evidence="4 16" id="KW-0808">Transferase</keyword>
<dbReference type="Gene3D" id="3.30.420.10">
    <property type="entry name" value="Ribonuclease H-like superfamily/Ribonuclease H"/>
    <property type="match status" value="1"/>
</dbReference>
<keyword evidence="9 16" id="KW-0862">Zinc</keyword>
<dbReference type="Gene3D" id="3.90.1600.10">
    <property type="entry name" value="Palm domain of DNA polymerase"/>
    <property type="match status" value="1"/>
</dbReference>
<dbReference type="GO" id="GO:0003677">
    <property type="term" value="F:DNA binding"/>
    <property type="evidence" value="ECO:0007669"/>
    <property type="project" value="UniProtKB-KW"/>
</dbReference>
<evidence type="ECO:0000313" key="20">
    <source>
        <dbReference type="Proteomes" id="UP000317494"/>
    </source>
</evidence>
<evidence type="ECO:0000256" key="6">
    <source>
        <dbReference type="ARBA" id="ARBA00022705"/>
    </source>
</evidence>
<dbReference type="Pfam" id="PF08490">
    <property type="entry name" value="DUF1744"/>
    <property type="match status" value="1"/>
</dbReference>
<evidence type="ECO:0000256" key="11">
    <source>
        <dbReference type="ARBA" id="ARBA00023004"/>
    </source>
</evidence>
<evidence type="ECO:0000256" key="5">
    <source>
        <dbReference type="ARBA" id="ARBA00022695"/>
    </source>
</evidence>
<dbReference type="GO" id="GO:0000166">
    <property type="term" value="F:nucleotide binding"/>
    <property type="evidence" value="ECO:0007669"/>
    <property type="project" value="InterPro"/>
</dbReference>
<dbReference type="InterPro" id="IPR036397">
    <property type="entry name" value="RNaseH_sf"/>
</dbReference>
<feature type="region of interest" description="Disordered" evidence="17">
    <location>
        <begin position="1970"/>
        <end position="2070"/>
    </location>
</feature>
<protein>
    <recommendedName>
        <fullName evidence="16">DNA polymerase epsilon catalytic subunit</fullName>
        <ecNumber evidence="16">2.7.7.7</ecNumber>
    </recommendedName>
</protein>
<dbReference type="EC" id="2.7.7.7" evidence="16"/>
<dbReference type="InterPro" id="IPR055191">
    <property type="entry name" value="POL2_thumb"/>
</dbReference>
<gene>
    <name evidence="19" type="primary">SENM978</name>
    <name evidence="19" type="ORF">SeMB42_g00978</name>
</gene>
<dbReference type="SMART" id="SM00486">
    <property type="entry name" value="POLBc"/>
    <property type="match status" value="1"/>
</dbReference>
<comment type="similarity">
    <text evidence="2 16">Belongs to the DNA polymerase type-B family.</text>
</comment>
<comment type="subcellular location">
    <subcellularLocation>
        <location evidence="1 16">Nucleus</location>
    </subcellularLocation>
</comment>
<dbReference type="Proteomes" id="UP000317494">
    <property type="component" value="Unassembled WGS sequence"/>
</dbReference>
<evidence type="ECO:0000256" key="1">
    <source>
        <dbReference type="ARBA" id="ARBA00004123"/>
    </source>
</evidence>
<dbReference type="InterPro" id="IPR006172">
    <property type="entry name" value="DNA-dir_DNA_pol_B"/>
</dbReference>
<keyword evidence="11 16" id="KW-0408">Iron</keyword>
<dbReference type="Gene3D" id="1.10.132.60">
    <property type="entry name" value="DNA polymerase family B, C-terminal domain"/>
    <property type="match status" value="1"/>
</dbReference>
<dbReference type="GO" id="GO:0045004">
    <property type="term" value="P:DNA replication proofreading"/>
    <property type="evidence" value="ECO:0007669"/>
    <property type="project" value="TreeGrafter"/>
</dbReference>
<dbReference type="Gene3D" id="3.30.342.10">
    <property type="entry name" value="DNA Polymerase, chain B, domain 1"/>
    <property type="match status" value="1"/>
</dbReference>
<keyword evidence="14 16" id="KW-0539">Nucleus</keyword>
<evidence type="ECO:0000256" key="9">
    <source>
        <dbReference type="ARBA" id="ARBA00022833"/>
    </source>
</evidence>
<evidence type="ECO:0000256" key="7">
    <source>
        <dbReference type="ARBA" id="ARBA00022723"/>
    </source>
</evidence>
<dbReference type="InterPro" id="IPR043502">
    <property type="entry name" value="DNA/RNA_pol_sf"/>
</dbReference>
<comment type="caution">
    <text evidence="19">The sequence shown here is derived from an EMBL/GenBank/DDBJ whole genome shotgun (WGS) entry which is preliminary data.</text>
</comment>
<dbReference type="VEuPathDB" id="FungiDB:SeMB42_g00978"/>
<dbReference type="GO" id="GO:0008270">
    <property type="term" value="F:zinc ion binding"/>
    <property type="evidence" value="ECO:0007669"/>
    <property type="project" value="UniProtKB-KW"/>
</dbReference>
<dbReference type="GO" id="GO:0008622">
    <property type="term" value="C:epsilon DNA polymerase complex"/>
    <property type="evidence" value="ECO:0007669"/>
    <property type="project" value="InterPro"/>
</dbReference>
<evidence type="ECO:0000256" key="15">
    <source>
        <dbReference type="ARBA" id="ARBA00049244"/>
    </source>
</evidence>
<keyword evidence="10 16" id="KW-0239">DNA-directed DNA polymerase</keyword>
<dbReference type="FunFam" id="1.10.132.60:FF:000002">
    <property type="entry name" value="DNA polymerase epsilon catalytic subunit"/>
    <property type="match status" value="1"/>
</dbReference>
<evidence type="ECO:0000256" key="2">
    <source>
        <dbReference type="ARBA" id="ARBA00005755"/>
    </source>
</evidence>
<dbReference type="InterPro" id="IPR023211">
    <property type="entry name" value="DNA_pol_palm_dom_sf"/>
</dbReference>
<dbReference type="GO" id="GO:0000278">
    <property type="term" value="P:mitotic cell cycle"/>
    <property type="evidence" value="ECO:0007669"/>
    <property type="project" value="TreeGrafter"/>
</dbReference>
<keyword evidence="13 16" id="KW-0238">DNA-binding</keyword>
<evidence type="ECO:0000256" key="10">
    <source>
        <dbReference type="ARBA" id="ARBA00022932"/>
    </source>
</evidence>
<accession>A0A507DQL3</accession>
<dbReference type="GO" id="GO:0006287">
    <property type="term" value="P:base-excision repair, gap-filling"/>
    <property type="evidence" value="ECO:0007669"/>
    <property type="project" value="TreeGrafter"/>
</dbReference>
<proteinExistence type="inferred from homology"/>
<keyword evidence="6 16" id="KW-0235">DNA replication</keyword>
<feature type="compositionally biased region" description="Basic and acidic residues" evidence="17">
    <location>
        <begin position="1982"/>
        <end position="2002"/>
    </location>
</feature>
<dbReference type="PANTHER" id="PTHR10670:SF0">
    <property type="entry name" value="DNA POLYMERASE EPSILON CATALYTIC SUBUNIT A"/>
    <property type="match status" value="1"/>
</dbReference>
<evidence type="ECO:0000259" key="18">
    <source>
        <dbReference type="SMART" id="SM01159"/>
    </source>
</evidence>
<dbReference type="InterPro" id="IPR029703">
    <property type="entry name" value="POL2"/>
</dbReference>
<keyword evidence="7 16" id="KW-0479">Metal-binding</keyword>
<evidence type="ECO:0000256" key="3">
    <source>
        <dbReference type="ARBA" id="ARBA00022485"/>
    </source>
</evidence>
<evidence type="ECO:0000256" key="12">
    <source>
        <dbReference type="ARBA" id="ARBA00023014"/>
    </source>
</evidence>
<dbReference type="FunFam" id="3.90.1600.10:FF:000006">
    <property type="entry name" value="DNA polymerase epsilon catalytic subunit"/>
    <property type="match status" value="1"/>
</dbReference>
<keyword evidence="5 16" id="KW-0548">Nucleotidyltransferase</keyword>
<dbReference type="InterPro" id="IPR006133">
    <property type="entry name" value="DNA-dir_DNA_pol_B_exonuc"/>
</dbReference>
<comment type="cofactor">
    <cofactor evidence="16">
        <name>[4Fe-4S] cluster</name>
        <dbReference type="ChEBI" id="CHEBI:49883"/>
    </cofactor>
</comment>
<reference evidence="19 20" key="1">
    <citation type="journal article" date="2019" name="Sci. Rep.">
        <title>Comparative genomics of chytrid fungi reveal insights into the obligate biotrophic and pathogenic lifestyle of Synchytrium endobioticum.</title>
        <authorList>
            <person name="van de Vossenberg B.T.L.H."/>
            <person name="Warris S."/>
            <person name="Nguyen H.D.T."/>
            <person name="van Gent-Pelzer M.P.E."/>
            <person name="Joly D.L."/>
            <person name="van de Geest H.C."/>
            <person name="Bonants P.J.M."/>
            <person name="Smith D.S."/>
            <person name="Levesque C.A."/>
            <person name="van der Lee T.A.J."/>
        </authorList>
    </citation>
    <scope>NUCLEOTIDE SEQUENCE [LARGE SCALE GENOMIC DNA]</scope>
    <source>
        <strain evidence="19 20">MB42</strain>
    </source>
</reference>
<evidence type="ECO:0000256" key="4">
    <source>
        <dbReference type="ARBA" id="ARBA00022679"/>
    </source>
</evidence>
<feature type="region of interest" description="Disordered" evidence="17">
    <location>
        <begin position="1290"/>
        <end position="1309"/>
    </location>
</feature>
<comment type="function">
    <text evidence="16">DNA polymerase II participates in chromosomal DNA replication.</text>
</comment>
<evidence type="ECO:0000256" key="14">
    <source>
        <dbReference type="ARBA" id="ARBA00023242"/>
    </source>
</evidence>
<organism evidence="19 20">
    <name type="scientific">Synchytrium endobioticum</name>
    <dbReference type="NCBI Taxonomy" id="286115"/>
    <lineage>
        <taxon>Eukaryota</taxon>
        <taxon>Fungi</taxon>
        <taxon>Fungi incertae sedis</taxon>
        <taxon>Chytridiomycota</taxon>
        <taxon>Chytridiomycota incertae sedis</taxon>
        <taxon>Chytridiomycetes</taxon>
        <taxon>Synchytriales</taxon>
        <taxon>Synchytriaceae</taxon>
        <taxon>Synchytrium</taxon>
    </lineage>
</organism>
<name>A0A507DQL3_9FUNG</name>
<keyword evidence="8 16" id="KW-0863">Zinc-finger</keyword>
<dbReference type="FunFam" id="3.30.420.10:FF:000010">
    <property type="entry name" value="DNA polymerase epsilon catalytic subunit"/>
    <property type="match status" value="1"/>
</dbReference>
<dbReference type="GO" id="GO:0008310">
    <property type="term" value="F:single-stranded DNA 3'-5' DNA exonuclease activity"/>
    <property type="evidence" value="ECO:0007669"/>
    <property type="project" value="TreeGrafter"/>
</dbReference>
<evidence type="ECO:0000313" key="19">
    <source>
        <dbReference type="EMBL" id="TPX53120.1"/>
    </source>
</evidence>
<dbReference type="InterPro" id="IPR012337">
    <property type="entry name" value="RNaseH-like_sf"/>
</dbReference>
<dbReference type="SUPFAM" id="SSF56672">
    <property type="entry name" value="DNA/RNA polymerases"/>
    <property type="match status" value="1"/>
</dbReference>
<evidence type="ECO:0000256" key="17">
    <source>
        <dbReference type="SAM" id="MobiDB-lite"/>
    </source>
</evidence>
<dbReference type="CDD" id="cd05535">
    <property type="entry name" value="POLBc_epsilon"/>
    <property type="match status" value="1"/>
</dbReference>
<feature type="region of interest" description="Disordered" evidence="17">
    <location>
        <begin position="58"/>
        <end position="99"/>
    </location>
</feature>
<dbReference type="EMBL" id="QEAN01000022">
    <property type="protein sequence ID" value="TPX53120.1"/>
    <property type="molecule type" value="Genomic_DNA"/>
</dbReference>
<feature type="compositionally biased region" description="Low complexity" evidence="17">
    <location>
        <begin position="2050"/>
        <end position="2062"/>
    </location>
</feature>
<dbReference type="Pfam" id="PF03104">
    <property type="entry name" value="DNA_pol_B_exo1"/>
    <property type="match status" value="1"/>
</dbReference>
<dbReference type="InterPro" id="IPR042087">
    <property type="entry name" value="DNA_pol_B_thumb"/>
</dbReference>